<dbReference type="InterPro" id="IPR036864">
    <property type="entry name" value="Zn2-C6_fun-type_DNA-bd_sf"/>
</dbReference>
<dbReference type="AlphaFoldDB" id="A0A6A6QGI2"/>
<dbReference type="PROSITE" id="PS00463">
    <property type="entry name" value="ZN2_CY6_FUNGAL_1"/>
    <property type="match status" value="1"/>
</dbReference>
<dbReference type="EMBL" id="MU004196">
    <property type="protein sequence ID" value="KAF2491116.1"/>
    <property type="molecule type" value="Genomic_DNA"/>
</dbReference>
<organism evidence="4 5">
    <name type="scientific">Lophium mytilinum</name>
    <dbReference type="NCBI Taxonomy" id="390894"/>
    <lineage>
        <taxon>Eukaryota</taxon>
        <taxon>Fungi</taxon>
        <taxon>Dikarya</taxon>
        <taxon>Ascomycota</taxon>
        <taxon>Pezizomycotina</taxon>
        <taxon>Dothideomycetes</taxon>
        <taxon>Pleosporomycetidae</taxon>
        <taxon>Mytilinidiales</taxon>
        <taxon>Mytilinidiaceae</taxon>
        <taxon>Lophium</taxon>
    </lineage>
</organism>
<dbReference type="Pfam" id="PF11951">
    <property type="entry name" value="Fungal_trans_2"/>
    <property type="match status" value="1"/>
</dbReference>
<feature type="compositionally biased region" description="Low complexity" evidence="2">
    <location>
        <begin position="69"/>
        <end position="83"/>
    </location>
</feature>
<dbReference type="Gene3D" id="4.10.240.10">
    <property type="entry name" value="Zn(2)-C6 fungal-type DNA-binding domain"/>
    <property type="match status" value="1"/>
</dbReference>
<dbReference type="CDD" id="cd00067">
    <property type="entry name" value="GAL4"/>
    <property type="match status" value="1"/>
</dbReference>
<dbReference type="InterPro" id="IPR021858">
    <property type="entry name" value="Fun_TF"/>
</dbReference>
<reference evidence="4" key="1">
    <citation type="journal article" date="2020" name="Stud. Mycol.">
        <title>101 Dothideomycetes genomes: a test case for predicting lifestyles and emergence of pathogens.</title>
        <authorList>
            <person name="Haridas S."/>
            <person name="Albert R."/>
            <person name="Binder M."/>
            <person name="Bloem J."/>
            <person name="Labutti K."/>
            <person name="Salamov A."/>
            <person name="Andreopoulos B."/>
            <person name="Baker S."/>
            <person name="Barry K."/>
            <person name="Bills G."/>
            <person name="Bluhm B."/>
            <person name="Cannon C."/>
            <person name="Castanera R."/>
            <person name="Culley D."/>
            <person name="Daum C."/>
            <person name="Ezra D."/>
            <person name="Gonzalez J."/>
            <person name="Henrissat B."/>
            <person name="Kuo A."/>
            <person name="Liang C."/>
            <person name="Lipzen A."/>
            <person name="Lutzoni F."/>
            <person name="Magnuson J."/>
            <person name="Mondo S."/>
            <person name="Nolan M."/>
            <person name="Ohm R."/>
            <person name="Pangilinan J."/>
            <person name="Park H.-J."/>
            <person name="Ramirez L."/>
            <person name="Alfaro M."/>
            <person name="Sun H."/>
            <person name="Tritt A."/>
            <person name="Yoshinaga Y."/>
            <person name="Zwiers L.-H."/>
            <person name="Turgeon B."/>
            <person name="Goodwin S."/>
            <person name="Spatafora J."/>
            <person name="Crous P."/>
            <person name="Grigoriev I."/>
        </authorList>
    </citation>
    <scope>NUCLEOTIDE SEQUENCE</scope>
    <source>
        <strain evidence="4">CBS 269.34</strain>
    </source>
</reference>
<dbReference type="InterPro" id="IPR001138">
    <property type="entry name" value="Zn2Cys6_DnaBD"/>
</dbReference>
<dbReference type="SMART" id="SM00066">
    <property type="entry name" value="GAL4"/>
    <property type="match status" value="1"/>
</dbReference>
<dbReference type="SUPFAM" id="SSF57701">
    <property type="entry name" value="Zn2/Cys6 DNA-binding domain"/>
    <property type="match status" value="1"/>
</dbReference>
<dbReference type="Proteomes" id="UP000799750">
    <property type="component" value="Unassembled WGS sequence"/>
</dbReference>
<dbReference type="OrthoDB" id="2991872at2759"/>
<keyword evidence="1" id="KW-0539">Nucleus</keyword>
<feature type="domain" description="Zn(2)-C6 fungal-type" evidence="3">
    <location>
        <begin position="10"/>
        <end position="40"/>
    </location>
</feature>
<evidence type="ECO:0000256" key="1">
    <source>
        <dbReference type="ARBA" id="ARBA00023242"/>
    </source>
</evidence>
<dbReference type="PANTHER" id="PTHR38791">
    <property type="entry name" value="ZN(II)2CYS6 TRANSCRIPTION FACTOR (EUROFUNG)-RELATED-RELATED"/>
    <property type="match status" value="1"/>
</dbReference>
<feature type="region of interest" description="Disordered" evidence="2">
    <location>
        <begin position="59"/>
        <end position="86"/>
    </location>
</feature>
<dbReference type="GO" id="GO:0008270">
    <property type="term" value="F:zinc ion binding"/>
    <property type="evidence" value="ECO:0007669"/>
    <property type="project" value="InterPro"/>
</dbReference>
<dbReference type="GO" id="GO:0000981">
    <property type="term" value="F:DNA-binding transcription factor activity, RNA polymerase II-specific"/>
    <property type="evidence" value="ECO:0007669"/>
    <property type="project" value="InterPro"/>
</dbReference>
<protein>
    <recommendedName>
        <fullName evidence="3">Zn(2)-C6 fungal-type domain-containing protein</fullName>
    </recommendedName>
</protein>
<evidence type="ECO:0000259" key="3">
    <source>
        <dbReference type="PROSITE" id="PS50048"/>
    </source>
</evidence>
<name>A0A6A6QGI2_9PEZI</name>
<gene>
    <name evidence="4" type="ORF">BU16DRAFT_530683</name>
</gene>
<evidence type="ECO:0000313" key="4">
    <source>
        <dbReference type="EMBL" id="KAF2491116.1"/>
    </source>
</evidence>
<sequence>MSYRGRPSKGCQMCRSRKVKCDEAKPSCSRCEKTGHECLYRDQSDLLFRNQTAIAAQKAEDGWRKRATKSGTRSSKSSESPPAAVDPISSLTSVAEHLSLTRQPSNDLQDLAYSRWIYDFVVPNSSTDPGIIADGVLDFLPMYENAAPDSCLRAATLATCYANFDGRFKSAEAKLRSSEYCGKALKLMQAAIKDPVESKSDGTLLTVYLLGIWENLTADTYNGHWLVHKSGAVAILRFRSPEEYHTPVASRLFDLVYAQMLMGNLNTCEEPPDGIDHWADSVHTFKMRTTGITHSTVRLSKVIHSVVSIWSKWRRHVAGTISDPIDPMKLLMEANELDIAFQTWEEENLPDNWKFQVLENRASIWGAYDTKWVDMLLKSEGAPKEVHVYDSIKIIFGWNLYRTARLFLNIAMHGMMGMLMLYSPPGNSSPIDPVLLDRSHIECQMSRMVEDICASVLSQFTVIIRTKEDSSSASNVCGLRGYYLLWPLAVTSQVLMSEAIVGIDDKRLGWIQNVLIYLKNDLGIAKAAAAVKAISRYSERGPQ</sequence>
<proteinExistence type="predicted"/>
<dbReference type="PROSITE" id="PS50048">
    <property type="entry name" value="ZN2_CY6_FUNGAL_2"/>
    <property type="match status" value="1"/>
</dbReference>
<keyword evidence="5" id="KW-1185">Reference proteome</keyword>
<dbReference type="PANTHER" id="PTHR38791:SF12">
    <property type="entry name" value="TRANSCRIPTION FACTOR DOMAIN-CONTAINING PROTEIN-RELATED"/>
    <property type="match status" value="1"/>
</dbReference>
<dbReference type="Pfam" id="PF00172">
    <property type="entry name" value="Zn_clus"/>
    <property type="match status" value="1"/>
</dbReference>
<accession>A0A6A6QGI2</accession>
<evidence type="ECO:0000256" key="2">
    <source>
        <dbReference type="SAM" id="MobiDB-lite"/>
    </source>
</evidence>
<dbReference type="InterPro" id="IPR053175">
    <property type="entry name" value="DHMBA_Reg_Transcription_Factor"/>
</dbReference>
<evidence type="ECO:0000313" key="5">
    <source>
        <dbReference type="Proteomes" id="UP000799750"/>
    </source>
</evidence>